<gene>
    <name evidence="1" type="ORF">LAMI_0E02278G</name>
</gene>
<keyword evidence="2" id="KW-1185">Reference proteome</keyword>
<name>A0A1G4JJ28_9SACH</name>
<proteinExistence type="predicted"/>
<organism evidence="1 2">
    <name type="scientific">Lachancea mirantina</name>
    <dbReference type="NCBI Taxonomy" id="1230905"/>
    <lineage>
        <taxon>Eukaryota</taxon>
        <taxon>Fungi</taxon>
        <taxon>Dikarya</taxon>
        <taxon>Ascomycota</taxon>
        <taxon>Saccharomycotina</taxon>
        <taxon>Saccharomycetes</taxon>
        <taxon>Saccharomycetales</taxon>
        <taxon>Saccharomycetaceae</taxon>
        <taxon>Lachancea</taxon>
    </lineage>
</organism>
<dbReference type="OrthoDB" id="3972942at2759"/>
<evidence type="ECO:0000313" key="2">
    <source>
        <dbReference type="Proteomes" id="UP000191024"/>
    </source>
</evidence>
<protein>
    <submittedName>
        <fullName evidence="1">LAMI_0E02278g1_1</fullName>
    </submittedName>
</protein>
<evidence type="ECO:0000313" key="1">
    <source>
        <dbReference type="EMBL" id="SCU90485.1"/>
    </source>
</evidence>
<dbReference type="EMBL" id="LT598465">
    <property type="protein sequence ID" value="SCU90485.1"/>
    <property type="molecule type" value="Genomic_DNA"/>
</dbReference>
<accession>A0A1G4JJ28</accession>
<reference evidence="1 2" key="1">
    <citation type="submission" date="2016-03" db="EMBL/GenBank/DDBJ databases">
        <authorList>
            <person name="Devillers H."/>
        </authorList>
    </citation>
    <scope>NUCLEOTIDE SEQUENCE [LARGE SCALE GENOMIC DNA]</scope>
    <source>
        <strain evidence="1">CBS 11717</strain>
    </source>
</reference>
<sequence length="737" mass="83979">MSENGDPSQKATEPEPEVGWRPWWFTAIHQKISAGVGDAERQQTENNCPGAADSQASWCTGLASKLPSFPFRNQVEIVDPENLEEYSKLSNKQIQLLELEAQQAILKKTSTWCWFEAVDEMISTEPEAWGELSVATTGSAVCPLPLKKYPISEGSATQVYVRNSLMVPNERPDQIFRERPSKTKLMQAIKQYYQFPTDRHLYMRRTTSAGSLEGKRILVLSFVGGMPDRYEKLVLRKSCSARHLSMHISSSLKNRHVASIKALSFECPLDQKSLDDCFQEATQLIQNWKYLFRDCDAIFLSGIYHSVPLVLLVLQHLLKEHTLYGILPDVPVGLLAIESCLGGYDFWDHSSDVNPEDTSSSSYASKEKALFQNSTKVQQEFLSKFANYKNHDSDESLKVQQALDWILHYHRSTRLTLIGRLYDNFMTISQKLAVEYQHPNIVRHAWCDGAPLGVMPETGAGDSLSRVSARTPHFDCPINVPEERLFEISLMSDILLAINLGKEAFVPVMRLISPFYISRSFNEHSMTPVLRKQKLAETRTWFQDMDTKWKDVQLLPDSIVPEKAESLQQLLEFICYSSNKNPEMVKVRNDLFDDAAVYDLFLDNTVKTVTPLEPNHMHLSSATTICPSIYSKRNQYDLVWRLHSCFESFIQLKTLPVQPTPHLTFHFSRELNTPLFPAPKPVTFPQDSLEARRRLSDLWTLSKNWNPPTNGLKHLKRVLGFLSLYSSPADLIADLGH</sequence>
<dbReference type="AlphaFoldDB" id="A0A1G4JJ28"/>
<dbReference type="Proteomes" id="UP000191024">
    <property type="component" value="Chromosome E"/>
</dbReference>